<evidence type="ECO:0000313" key="3">
    <source>
        <dbReference type="Proteomes" id="UP000606922"/>
    </source>
</evidence>
<feature type="transmembrane region" description="Helical" evidence="1">
    <location>
        <begin position="54"/>
        <end position="75"/>
    </location>
</feature>
<keyword evidence="1" id="KW-1133">Transmembrane helix</keyword>
<evidence type="ECO:0000313" key="2">
    <source>
        <dbReference type="EMBL" id="GGA99288.1"/>
    </source>
</evidence>
<keyword evidence="3" id="KW-1185">Reference proteome</keyword>
<feature type="transmembrane region" description="Helical" evidence="1">
    <location>
        <begin position="29"/>
        <end position="48"/>
    </location>
</feature>
<reference evidence="2" key="2">
    <citation type="submission" date="2020-09" db="EMBL/GenBank/DDBJ databases">
        <authorList>
            <person name="Sun Q."/>
            <person name="Zhou Y."/>
        </authorList>
    </citation>
    <scope>NUCLEOTIDE SEQUENCE</scope>
    <source>
        <strain evidence="2">CGMCC 1.12813</strain>
    </source>
</reference>
<dbReference type="EMBL" id="BMGB01000001">
    <property type="protein sequence ID" value="GGA99288.1"/>
    <property type="molecule type" value="Genomic_DNA"/>
</dbReference>
<evidence type="ECO:0000256" key="1">
    <source>
        <dbReference type="SAM" id="Phobius"/>
    </source>
</evidence>
<accession>A0A916SHA4</accession>
<protein>
    <submittedName>
        <fullName evidence="2">Uncharacterized protein</fullName>
    </submittedName>
</protein>
<keyword evidence="1" id="KW-0812">Transmembrane</keyword>
<gene>
    <name evidence="2" type="ORF">GCM10010979_12200</name>
</gene>
<reference evidence="2" key="1">
    <citation type="journal article" date="2014" name="Int. J. Syst. Evol. Microbiol.">
        <title>Complete genome sequence of Corynebacterium casei LMG S-19264T (=DSM 44701T), isolated from a smear-ripened cheese.</title>
        <authorList>
            <consortium name="US DOE Joint Genome Institute (JGI-PGF)"/>
            <person name="Walter F."/>
            <person name="Albersmeier A."/>
            <person name="Kalinowski J."/>
            <person name="Ruckert C."/>
        </authorList>
    </citation>
    <scope>NUCLEOTIDE SEQUENCE</scope>
    <source>
        <strain evidence="2">CGMCC 1.12813</strain>
    </source>
</reference>
<dbReference type="Proteomes" id="UP000606922">
    <property type="component" value="Unassembled WGS sequence"/>
</dbReference>
<name>A0A916SHA4_9MICO</name>
<keyword evidence="1" id="KW-0472">Membrane</keyword>
<comment type="caution">
    <text evidence="2">The sequence shown here is derived from an EMBL/GenBank/DDBJ whole genome shotgun (WGS) entry which is preliminary data.</text>
</comment>
<sequence>MPSGRACDHGRVTDEPEDLDEALHDAHRASSNSAVMLAISIAFGAVALADPGRIPVWLVSAWFVIVIPLTLYLMFMFRRRYRHLLDSGAARHNDGREGYRR</sequence>
<proteinExistence type="predicted"/>
<dbReference type="AlphaFoldDB" id="A0A916SHA4"/>
<organism evidence="2 3">
    <name type="scientific">Conyzicola nivalis</name>
    <dbReference type="NCBI Taxonomy" id="1477021"/>
    <lineage>
        <taxon>Bacteria</taxon>
        <taxon>Bacillati</taxon>
        <taxon>Actinomycetota</taxon>
        <taxon>Actinomycetes</taxon>
        <taxon>Micrococcales</taxon>
        <taxon>Microbacteriaceae</taxon>
        <taxon>Conyzicola</taxon>
    </lineage>
</organism>